<evidence type="ECO:0000256" key="7">
    <source>
        <dbReference type="ARBA" id="ARBA00023150"/>
    </source>
</evidence>
<evidence type="ECO:0000256" key="4">
    <source>
        <dbReference type="ARBA" id="ARBA00022741"/>
    </source>
</evidence>
<evidence type="ECO:0000259" key="8">
    <source>
        <dbReference type="Pfam" id="PF12804"/>
    </source>
</evidence>
<comment type="caution">
    <text evidence="9">The sequence shown here is derived from an EMBL/GenBank/DDBJ whole genome shotgun (WGS) entry which is preliminary data.</text>
</comment>
<keyword evidence="2" id="KW-0808">Transferase</keyword>
<dbReference type="Gene3D" id="3.90.550.10">
    <property type="entry name" value="Spore Coat Polysaccharide Biosynthesis Protein SpsA, Chain A"/>
    <property type="match status" value="1"/>
</dbReference>
<dbReference type="CDD" id="cd02503">
    <property type="entry name" value="MobA"/>
    <property type="match status" value="1"/>
</dbReference>
<dbReference type="InterPro" id="IPR025877">
    <property type="entry name" value="MobA-like_NTP_Trfase"/>
</dbReference>
<dbReference type="Pfam" id="PF12804">
    <property type="entry name" value="NTP_transf_3"/>
    <property type="match status" value="1"/>
</dbReference>
<evidence type="ECO:0000256" key="5">
    <source>
        <dbReference type="ARBA" id="ARBA00022842"/>
    </source>
</evidence>
<dbReference type="InterPro" id="IPR013482">
    <property type="entry name" value="Molybde_CF_guanTrfase"/>
</dbReference>
<evidence type="ECO:0000256" key="2">
    <source>
        <dbReference type="ARBA" id="ARBA00022679"/>
    </source>
</evidence>
<dbReference type="AlphaFoldDB" id="A0A1Y3PNS6"/>
<keyword evidence="1" id="KW-0963">Cytoplasm</keyword>
<protein>
    <recommendedName>
        <fullName evidence="8">MobA-like NTP transferase domain-containing protein</fullName>
    </recommendedName>
</protein>
<keyword evidence="4" id="KW-0547">Nucleotide-binding</keyword>
<dbReference type="GO" id="GO:0006777">
    <property type="term" value="P:Mo-molybdopterin cofactor biosynthetic process"/>
    <property type="evidence" value="ECO:0007669"/>
    <property type="project" value="UniProtKB-KW"/>
</dbReference>
<dbReference type="InterPro" id="IPR029044">
    <property type="entry name" value="Nucleotide-diphossugar_trans"/>
</dbReference>
<dbReference type="GO" id="GO:0016779">
    <property type="term" value="F:nucleotidyltransferase activity"/>
    <property type="evidence" value="ECO:0007669"/>
    <property type="project" value="TreeGrafter"/>
</dbReference>
<evidence type="ECO:0000256" key="6">
    <source>
        <dbReference type="ARBA" id="ARBA00023134"/>
    </source>
</evidence>
<reference evidence="10" key="1">
    <citation type="submission" date="2016-06" db="EMBL/GenBank/DDBJ databases">
        <authorList>
            <person name="Nascimento L."/>
            <person name="Pereira R.V."/>
            <person name="Martins L.F."/>
            <person name="Quaggio R.B."/>
            <person name="Silva A.M."/>
            <person name="Setubal J.C."/>
        </authorList>
    </citation>
    <scope>NUCLEOTIDE SEQUENCE [LARGE SCALE GENOMIC DNA]</scope>
</reference>
<accession>A0A1Y3PNS6</accession>
<keyword evidence="7" id="KW-0501">Molybdenum cofactor biosynthesis</keyword>
<name>A0A1Y3PNS6_9BACI</name>
<evidence type="ECO:0000256" key="1">
    <source>
        <dbReference type="ARBA" id="ARBA00022490"/>
    </source>
</evidence>
<evidence type="ECO:0000313" key="9">
    <source>
        <dbReference type="EMBL" id="OUM88980.1"/>
    </source>
</evidence>
<sequence>MERDRALLPVGGLPLIAALVERMARYCGRIIIAAGDERRARELRAAIAPVLKRGAIAERRVKFALDRYAGCGPLAGLHAGLSELQTGWALVMGGDMPNVSASLLARMRLAAVSAGAAAAVVHAPGQPFHALYRANLAREAAIRLERGERRLMAMLERPEAVAVKPETDEEREAFVRLHTPEAYEAFLARCEAGFAPQPGG</sequence>
<evidence type="ECO:0000256" key="3">
    <source>
        <dbReference type="ARBA" id="ARBA00022723"/>
    </source>
</evidence>
<dbReference type="PANTHER" id="PTHR19136">
    <property type="entry name" value="MOLYBDENUM COFACTOR GUANYLYLTRANSFERASE"/>
    <property type="match status" value="1"/>
</dbReference>
<dbReference type="EMBL" id="LZRT01000054">
    <property type="protein sequence ID" value="OUM88980.1"/>
    <property type="molecule type" value="Genomic_DNA"/>
</dbReference>
<keyword evidence="6" id="KW-0342">GTP-binding</keyword>
<dbReference type="Proteomes" id="UP000196475">
    <property type="component" value="Unassembled WGS sequence"/>
</dbReference>
<keyword evidence="3" id="KW-0479">Metal-binding</keyword>
<proteinExistence type="predicted"/>
<dbReference type="PANTHER" id="PTHR19136:SF81">
    <property type="entry name" value="MOLYBDENUM COFACTOR GUANYLYLTRANSFERASE"/>
    <property type="match status" value="1"/>
</dbReference>
<dbReference type="SUPFAM" id="SSF53448">
    <property type="entry name" value="Nucleotide-diphospho-sugar transferases"/>
    <property type="match status" value="1"/>
</dbReference>
<dbReference type="GO" id="GO:0005525">
    <property type="term" value="F:GTP binding"/>
    <property type="evidence" value="ECO:0007669"/>
    <property type="project" value="UniProtKB-KW"/>
</dbReference>
<organism evidence="9 10">
    <name type="scientific">Bacillus thermozeamaize</name>
    <dbReference type="NCBI Taxonomy" id="230954"/>
    <lineage>
        <taxon>Bacteria</taxon>
        <taxon>Bacillati</taxon>
        <taxon>Bacillota</taxon>
        <taxon>Bacilli</taxon>
        <taxon>Bacillales</taxon>
        <taxon>Bacillaceae</taxon>
        <taxon>Bacillus</taxon>
    </lineage>
</organism>
<evidence type="ECO:0000313" key="10">
    <source>
        <dbReference type="Proteomes" id="UP000196475"/>
    </source>
</evidence>
<dbReference type="GO" id="GO:0046872">
    <property type="term" value="F:metal ion binding"/>
    <property type="evidence" value="ECO:0007669"/>
    <property type="project" value="UniProtKB-KW"/>
</dbReference>
<keyword evidence="5" id="KW-0460">Magnesium</keyword>
<feature type="domain" description="MobA-like NTP transferase" evidence="8">
    <location>
        <begin position="1"/>
        <end position="155"/>
    </location>
</feature>
<gene>
    <name evidence="9" type="ORF">BAA01_10205</name>
</gene>